<evidence type="ECO:0000313" key="3">
    <source>
        <dbReference type="Proteomes" id="UP001424741"/>
    </source>
</evidence>
<name>A0ABP9V415_9BACT</name>
<sequence length="1162" mass="129015">MFPRKKIVEPKGFALVATLSVTVLIMLLAMGMLSLSNQESRIARDPMVEAQANARMALMIAIGELQEAAGPDQRITANSNILGSGVQREYLLGTWRSIGDGVDKADVTDLAKEYRDSYSGKDRNGRFLKWLVSGEKKDVEDIDFVKVESTNSEVALIGRGSLGLAPDASVSGELERKIVSVPKVQITQDFRKGAYAWMVSGESLKARIDFERSEKDDRSTQLVAKAAHPNTSLEAFEGQGAPALAGKFVTTEGELTEKFGKTHSWKTLKLAAEQEVEDGDIGYYYHDLSTNSVGFLTNVKWGGLRKDLNMMMEREALPQEMQLSPDIAARVFEDGPFWYDLRNYMRAYKPLSEGGLLTWDGDQPTYSLGKDWLDVCSRRGWQHRMPVVSKWLWLVSYFGDPVSADKSQLCMVVQPIIELWNPFNIQLSLPPDSHFDLKFWSMPLALNVRQPGVGNLIQNRALHHPVRENESYDSSQPQIAAPTVRYEVNLKDQFGKPKSMAPGEVVLYSDGSNRPKLPSSRVIPLNRGFEVRGGTYSANIDHYGNKLVLDSNAAIEVYYTRRNEWFYSDNYLVGPQGYPNQWSYQADIMTVGSMRATSVDLDPNKSLFSLSSTSKEDPQPSVLVGAVLKTEHSIADTSLGDELTLSEQVDFSPFLFSPLTLGQCFIRENNEHQLTTSPYNFIVRRVNDFDDIKLAIDGDNGHLGRSVGVDGQSMVPVREIPVQPITSMAQLQHSDLGHYAARYEHNPKDPSQICDLSDDYGTYKLKPWHLKSHPNINYAFANSFANPFVSQTNVEHKGASPLGGFHGGDNGYSVTLHDKSWKLNEALWDDWYTSGLGNWDSPLVEDKKSMSQLLEELSQGKNSLPNMRYHVDVIDAEKAKLELEGDDGYKKLAQYLTIKGSFNVNSTSEYAWKALLSGLNYKGNTVAFLNAQNGEWETESLDNGFAFSRFTLANGSSVEASGGGQSYWQKRWFGSRKLTGSEIDALAEAIVEQVKARGPFLSLGEFMNRRLVDGEDGLCGALQAAIDESGINKDCEADSKLYDEDSVAGSFQNKKALANPKGMTGKAAPGFLTQADILMGIAPALSARCDTFTVRAYGEAHDISGKIVARAWCEATVQRVPEFVNAVDEPANQLSSSLNPINQKLGRKMRMISFRWLAEDEV</sequence>
<proteinExistence type="predicted"/>
<evidence type="ECO:0000313" key="2">
    <source>
        <dbReference type="EMBL" id="GAA5497396.1"/>
    </source>
</evidence>
<gene>
    <name evidence="2" type="ORF">Rhal01_03590</name>
</gene>
<protein>
    <recommendedName>
        <fullName evidence="4">Verru_Chthon cassette protein A</fullName>
    </recommendedName>
</protein>
<evidence type="ECO:0000256" key="1">
    <source>
        <dbReference type="SAM" id="Phobius"/>
    </source>
</evidence>
<keyword evidence="1" id="KW-0472">Membrane</keyword>
<accession>A0ABP9V415</accession>
<reference evidence="2 3" key="1">
    <citation type="submission" date="2024-02" db="EMBL/GenBank/DDBJ databases">
        <title>Rubritalea halochordaticola NBRC 107102.</title>
        <authorList>
            <person name="Ichikawa N."/>
            <person name="Katano-Makiyama Y."/>
            <person name="Hidaka K."/>
        </authorList>
    </citation>
    <scope>NUCLEOTIDE SEQUENCE [LARGE SCALE GENOMIC DNA]</scope>
    <source>
        <strain evidence="2 3">NBRC 107102</strain>
    </source>
</reference>
<feature type="transmembrane region" description="Helical" evidence="1">
    <location>
        <begin position="12"/>
        <end position="35"/>
    </location>
</feature>
<dbReference type="Proteomes" id="UP001424741">
    <property type="component" value="Unassembled WGS sequence"/>
</dbReference>
<keyword evidence="3" id="KW-1185">Reference proteome</keyword>
<evidence type="ECO:0008006" key="4">
    <source>
        <dbReference type="Google" id="ProtNLM"/>
    </source>
</evidence>
<dbReference type="EMBL" id="BAABRL010000014">
    <property type="protein sequence ID" value="GAA5497396.1"/>
    <property type="molecule type" value="Genomic_DNA"/>
</dbReference>
<keyword evidence="1" id="KW-0812">Transmembrane</keyword>
<organism evidence="2 3">
    <name type="scientific">Rubritalea halochordaticola</name>
    <dbReference type="NCBI Taxonomy" id="714537"/>
    <lineage>
        <taxon>Bacteria</taxon>
        <taxon>Pseudomonadati</taxon>
        <taxon>Verrucomicrobiota</taxon>
        <taxon>Verrucomicrobiia</taxon>
        <taxon>Verrucomicrobiales</taxon>
        <taxon>Rubritaleaceae</taxon>
        <taxon>Rubritalea</taxon>
    </lineage>
</organism>
<comment type="caution">
    <text evidence="2">The sequence shown here is derived from an EMBL/GenBank/DDBJ whole genome shotgun (WGS) entry which is preliminary data.</text>
</comment>
<keyword evidence="1" id="KW-1133">Transmembrane helix</keyword>